<organism evidence="3 4">
    <name type="scientific">Fodinibius salsisoli</name>
    <dbReference type="NCBI Taxonomy" id="2820877"/>
    <lineage>
        <taxon>Bacteria</taxon>
        <taxon>Pseudomonadati</taxon>
        <taxon>Balneolota</taxon>
        <taxon>Balneolia</taxon>
        <taxon>Balneolales</taxon>
        <taxon>Balneolaceae</taxon>
        <taxon>Fodinibius</taxon>
    </lineage>
</organism>
<feature type="compositionally biased region" description="Polar residues" evidence="1">
    <location>
        <begin position="36"/>
        <end position="46"/>
    </location>
</feature>
<name>A0ABT3PPQ5_9BACT</name>
<dbReference type="PROSITE" id="PS51257">
    <property type="entry name" value="PROKAR_LIPOPROTEIN"/>
    <property type="match status" value="1"/>
</dbReference>
<comment type="caution">
    <text evidence="3">The sequence shown here is derived from an EMBL/GenBank/DDBJ whole genome shotgun (WGS) entry which is preliminary data.</text>
</comment>
<evidence type="ECO:0000313" key="4">
    <source>
        <dbReference type="Proteomes" id="UP001207918"/>
    </source>
</evidence>
<dbReference type="RefSeq" id="WP_265766627.1">
    <property type="nucleotide sequence ID" value="NZ_JAGGJA010000008.1"/>
</dbReference>
<sequence length="65" mass="6861">MKSFAQKLIALSFIIALATGCASSVTDAGLSPEADTPQTEQVTPDQPDNPFGTEQDVQPIVDKPE</sequence>
<gene>
    <name evidence="3" type="ORF">J6I44_13295</name>
</gene>
<keyword evidence="4" id="KW-1185">Reference proteome</keyword>
<dbReference type="Proteomes" id="UP001207918">
    <property type="component" value="Unassembled WGS sequence"/>
</dbReference>
<reference evidence="3 4" key="1">
    <citation type="submission" date="2021-03" db="EMBL/GenBank/DDBJ databases">
        <title>Aliifodinibius sp. nov., a new bacterium isolated from saline soil.</title>
        <authorList>
            <person name="Galisteo C."/>
            <person name="De La Haba R."/>
            <person name="Sanchez-Porro C."/>
            <person name="Ventosa A."/>
        </authorList>
    </citation>
    <scope>NUCLEOTIDE SEQUENCE [LARGE SCALE GENOMIC DNA]</scope>
    <source>
        <strain evidence="3 4">1BSP15-2V2</strain>
    </source>
</reference>
<feature type="chain" id="PRO_5045131856" evidence="2">
    <location>
        <begin position="19"/>
        <end position="65"/>
    </location>
</feature>
<feature type="signal peptide" evidence="2">
    <location>
        <begin position="1"/>
        <end position="18"/>
    </location>
</feature>
<accession>A0ABT3PPQ5</accession>
<evidence type="ECO:0000256" key="2">
    <source>
        <dbReference type="SAM" id="SignalP"/>
    </source>
</evidence>
<proteinExistence type="predicted"/>
<evidence type="ECO:0000256" key="1">
    <source>
        <dbReference type="SAM" id="MobiDB-lite"/>
    </source>
</evidence>
<evidence type="ECO:0000313" key="3">
    <source>
        <dbReference type="EMBL" id="MCW9707838.1"/>
    </source>
</evidence>
<feature type="region of interest" description="Disordered" evidence="1">
    <location>
        <begin position="25"/>
        <end position="65"/>
    </location>
</feature>
<dbReference type="EMBL" id="JAGGJA010000008">
    <property type="protein sequence ID" value="MCW9707838.1"/>
    <property type="molecule type" value="Genomic_DNA"/>
</dbReference>
<protein>
    <submittedName>
        <fullName evidence="3">Uncharacterized protein</fullName>
    </submittedName>
</protein>
<keyword evidence="2" id="KW-0732">Signal</keyword>